<keyword evidence="3" id="KW-1185">Reference proteome</keyword>
<gene>
    <name evidence="2" type="ORF">H0241_16605</name>
</gene>
<reference evidence="2 3" key="1">
    <citation type="submission" date="2020-07" db="EMBL/GenBank/DDBJ databases">
        <title>Definition of the novel symbiovar canariense within Mesorhizobium novociceri, a new species of genus Mesorhizobium nodulating Cicer canariense in the Caldera de Taburiente National Park (La Palma, Canary Islands).</title>
        <authorList>
            <person name="Leon-Barrios M."/>
            <person name="Perez-Yepez J."/>
            <person name="Flores-Felix J.D."/>
            <person name="Ramirez-Baena M.H."/>
            <person name="Pulido-Suarez L."/>
            <person name="Igual J.M."/>
            <person name="Velazquez E."/>
            <person name="Peix A."/>
        </authorList>
    </citation>
    <scope>NUCLEOTIDE SEQUENCE [LARGE SCALE GENOMIC DNA]</scope>
    <source>
        <strain evidence="2 3">CCANP35</strain>
    </source>
</reference>
<dbReference type="Pfam" id="PF09992">
    <property type="entry name" value="NAGPA"/>
    <property type="match status" value="1"/>
</dbReference>
<evidence type="ECO:0000313" key="3">
    <source>
        <dbReference type="Proteomes" id="UP000558284"/>
    </source>
</evidence>
<keyword evidence="2" id="KW-0378">Hydrolase</keyword>
<dbReference type="InterPro" id="IPR018711">
    <property type="entry name" value="NAGPA"/>
</dbReference>
<evidence type="ECO:0000259" key="1">
    <source>
        <dbReference type="Pfam" id="PF09992"/>
    </source>
</evidence>
<protein>
    <submittedName>
        <fullName evidence="2">Phosphodiester glycosidase family protein</fullName>
    </submittedName>
</protein>
<dbReference type="Proteomes" id="UP000558284">
    <property type="component" value="Unassembled WGS sequence"/>
</dbReference>
<accession>A0A838B7H4</accession>
<organism evidence="2 3">
    <name type="scientific">Mesorhizobium neociceri</name>
    <dbReference type="NCBI Taxonomy" id="1307853"/>
    <lineage>
        <taxon>Bacteria</taxon>
        <taxon>Pseudomonadati</taxon>
        <taxon>Pseudomonadota</taxon>
        <taxon>Alphaproteobacteria</taxon>
        <taxon>Hyphomicrobiales</taxon>
        <taxon>Phyllobacteriaceae</taxon>
        <taxon>Mesorhizobium</taxon>
    </lineage>
</organism>
<dbReference type="GO" id="GO:0016798">
    <property type="term" value="F:hydrolase activity, acting on glycosyl bonds"/>
    <property type="evidence" value="ECO:0007669"/>
    <property type="project" value="UniProtKB-KW"/>
</dbReference>
<name>A0A838B7H4_9HYPH</name>
<feature type="domain" description="Phosphodiester glycosidase" evidence="1">
    <location>
        <begin position="142"/>
        <end position="292"/>
    </location>
</feature>
<sequence length="331" mass="35937">MRGNSLKKAISIAVVLSTLAVLSAVGYVWQKHGVYGLNVLLRRGGSYWVTVAPDDARLSPAMRLALKPEIPGVTAGASSWSETEPGFQVREIPVMAGDREIDRLYLNRFDPAKFGFVAHNEPSGAKDIDQWEAALDPDGACGTVLIVNGSYFGLKGEADTPFISKGDRLGPDEYDAKAGAWVANASGTQVVDLAGRDWRAVLENAENAMVSYPLLVGEDGRNNVRAKSNWLANRTFIAEDRQGRIIVGSTKDAFFSLDRLANFLLEAELELKTALNLDGGPIAGLSVRSGNYHLKHYARWEAQVVDGKVSLLQAPLDVAWGMPVVLTVERR</sequence>
<evidence type="ECO:0000313" key="2">
    <source>
        <dbReference type="EMBL" id="MBA1141869.1"/>
    </source>
</evidence>
<proteinExistence type="predicted"/>
<dbReference type="EMBL" id="JACDTY010000007">
    <property type="protein sequence ID" value="MBA1141869.1"/>
    <property type="molecule type" value="Genomic_DNA"/>
</dbReference>
<keyword evidence="2" id="KW-0326">Glycosidase</keyword>
<comment type="caution">
    <text evidence="2">The sequence shown here is derived from an EMBL/GenBank/DDBJ whole genome shotgun (WGS) entry which is preliminary data.</text>
</comment>
<dbReference type="AlphaFoldDB" id="A0A838B7H4"/>